<evidence type="ECO:0000313" key="2">
    <source>
        <dbReference type="EMBL" id="KTB27423.1"/>
    </source>
</evidence>
<dbReference type="Proteomes" id="UP000054988">
    <property type="component" value="Unassembled WGS sequence"/>
</dbReference>
<sequence>MLSLLVLLPLFCVPSVSMAFTYTTVPGFFIQDNATTAEAVPPRFGLIDDSDNRWDTLRAEIDRLNCEAEEGTSYKVVIFGRHGQGFHNVAESKYGTQAWDDYWSKLNGDGELVWGPDAKLTPLGENQARAVNRAWKTELAFNIPLPRRRYCSPMTRALSTYILTFEDIPLECRPLVLENCREVYGVHTCDKRRSRTYISTTFPQFDIEEGFTEEDQLWTPDERETDEHVALRAKAVLDVIFENDGETFISVTGHSGIINGFNAAVGRPSFSLQTGGVLPMIIKAVKN</sequence>
<dbReference type="Pfam" id="PF00300">
    <property type="entry name" value="His_Phos_1"/>
    <property type="match status" value="1"/>
</dbReference>
<accession>A0A0W0ETL5</accession>
<dbReference type="EMBL" id="LATX01002554">
    <property type="protein sequence ID" value="KTB27423.1"/>
    <property type="molecule type" value="Genomic_DNA"/>
</dbReference>
<dbReference type="SUPFAM" id="SSF53254">
    <property type="entry name" value="Phosphoglycerate mutase-like"/>
    <property type="match status" value="1"/>
</dbReference>
<name>A0A0W0ETL5_MONRR</name>
<evidence type="ECO:0008006" key="4">
    <source>
        <dbReference type="Google" id="ProtNLM"/>
    </source>
</evidence>
<dbReference type="SMART" id="SM00855">
    <property type="entry name" value="PGAM"/>
    <property type="match status" value="1"/>
</dbReference>
<dbReference type="InterPro" id="IPR013078">
    <property type="entry name" value="His_Pase_superF_clade-1"/>
</dbReference>
<proteinExistence type="predicted"/>
<dbReference type="GO" id="GO:0005737">
    <property type="term" value="C:cytoplasm"/>
    <property type="evidence" value="ECO:0007669"/>
    <property type="project" value="TreeGrafter"/>
</dbReference>
<gene>
    <name evidence="2" type="ORF">WG66_19978</name>
</gene>
<dbReference type="InterPro" id="IPR050275">
    <property type="entry name" value="PGM_Phosphatase"/>
</dbReference>
<comment type="caution">
    <text evidence="2">The sequence shown here is derived from an EMBL/GenBank/DDBJ whole genome shotgun (WGS) entry which is preliminary data.</text>
</comment>
<dbReference type="InterPro" id="IPR029033">
    <property type="entry name" value="His_PPase_superfam"/>
</dbReference>
<dbReference type="PANTHER" id="PTHR48100">
    <property type="entry name" value="BROAD-SPECIFICITY PHOSPHATASE YOR283W-RELATED"/>
    <property type="match status" value="1"/>
</dbReference>
<protein>
    <recommendedName>
        <fullName evidence="4">Phosphoglycerate mutase-like protein</fullName>
    </recommendedName>
</protein>
<evidence type="ECO:0000313" key="3">
    <source>
        <dbReference type="Proteomes" id="UP000054988"/>
    </source>
</evidence>
<feature type="chain" id="PRO_5006901122" description="Phosphoglycerate mutase-like protein" evidence="1">
    <location>
        <begin position="20"/>
        <end position="287"/>
    </location>
</feature>
<dbReference type="GO" id="GO:0016791">
    <property type="term" value="F:phosphatase activity"/>
    <property type="evidence" value="ECO:0007669"/>
    <property type="project" value="TreeGrafter"/>
</dbReference>
<feature type="signal peptide" evidence="1">
    <location>
        <begin position="1"/>
        <end position="19"/>
    </location>
</feature>
<evidence type="ECO:0000256" key="1">
    <source>
        <dbReference type="SAM" id="SignalP"/>
    </source>
</evidence>
<keyword evidence="1" id="KW-0732">Signal</keyword>
<dbReference type="AlphaFoldDB" id="A0A0W0ETL5"/>
<dbReference type="PANTHER" id="PTHR48100:SF1">
    <property type="entry name" value="HISTIDINE PHOSPHATASE FAMILY PROTEIN-RELATED"/>
    <property type="match status" value="1"/>
</dbReference>
<organism evidence="2 3">
    <name type="scientific">Moniliophthora roreri</name>
    <name type="common">Frosty pod rot fungus</name>
    <name type="synonym">Monilia roreri</name>
    <dbReference type="NCBI Taxonomy" id="221103"/>
    <lineage>
        <taxon>Eukaryota</taxon>
        <taxon>Fungi</taxon>
        <taxon>Dikarya</taxon>
        <taxon>Basidiomycota</taxon>
        <taxon>Agaricomycotina</taxon>
        <taxon>Agaricomycetes</taxon>
        <taxon>Agaricomycetidae</taxon>
        <taxon>Agaricales</taxon>
        <taxon>Marasmiineae</taxon>
        <taxon>Marasmiaceae</taxon>
        <taxon>Moniliophthora</taxon>
    </lineage>
</organism>
<reference evidence="2 3" key="1">
    <citation type="submission" date="2015-12" db="EMBL/GenBank/DDBJ databases">
        <title>Draft genome sequence of Moniliophthora roreri, the causal agent of frosty pod rot of cacao.</title>
        <authorList>
            <person name="Aime M.C."/>
            <person name="Diaz-Valderrama J.R."/>
            <person name="Kijpornyongpan T."/>
            <person name="Phillips-Mora W."/>
        </authorList>
    </citation>
    <scope>NUCLEOTIDE SEQUENCE [LARGE SCALE GENOMIC DNA]</scope>
    <source>
        <strain evidence="2 3">MCA 2952</strain>
    </source>
</reference>
<dbReference type="eggNOG" id="KOG4754">
    <property type="taxonomic scope" value="Eukaryota"/>
</dbReference>
<dbReference type="Gene3D" id="3.40.50.1240">
    <property type="entry name" value="Phosphoglycerate mutase-like"/>
    <property type="match status" value="1"/>
</dbReference>